<dbReference type="Gene3D" id="2.130.10.120">
    <property type="entry name" value="Prolyl oligopeptidase, N-terminal domain"/>
    <property type="match status" value="1"/>
</dbReference>
<dbReference type="InterPro" id="IPR051543">
    <property type="entry name" value="Serine_Peptidase_S9A"/>
</dbReference>
<dbReference type="Pfam" id="PF00326">
    <property type="entry name" value="Peptidase_S9"/>
    <property type="match status" value="1"/>
</dbReference>
<dbReference type="Gene3D" id="3.40.50.1820">
    <property type="entry name" value="alpha/beta hydrolase"/>
    <property type="match status" value="1"/>
</dbReference>
<gene>
    <name evidence="7" type="ORF">ACFOKA_01245</name>
</gene>
<dbReference type="EMBL" id="JBHRSL010000001">
    <property type="protein sequence ID" value="MFC3050522.1"/>
    <property type="molecule type" value="Genomic_DNA"/>
</dbReference>
<reference evidence="8" key="1">
    <citation type="journal article" date="2019" name="Int. J. Syst. Evol. Microbiol.">
        <title>The Global Catalogue of Microorganisms (GCM) 10K type strain sequencing project: providing services to taxonomists for standard genome sequencing and annotation.</title>
        <authorList>
            <consortium name="The Broad Institute Genomics Platform"/>
            <consortium name="The Broad Institute Genome Sequencing Center for Infectious Disease"/>
            <person name="Wu L."/>
            <person name="Ma J."/>
        </authorList>
    </citation>
    <scope>NUCLEOTIDE SEQUENCE [LARGE SCALE GENOMIC DNA]</scope>
    <source>
        <strain evidence="8">KCTC 62164</strain>
    </source>
</reference>
<dbReference type="Pfam" id="PF02897">
    <property type="entry name" value="Peptidase_S9_N"/>
    <property type="match status" value="1"/>
</dbReference>
<evidence type="ECO:0000259" key="6">
    <source>
        <dbReference type="Pfam" id="PF02897"/>
    </source>
</evidence>
<keyword evidence="4" id="KW-0720">Serine protease</keyword>
<keyword evidence="3" id="KW-0378">Hydrolase</keyword>
<dbReference type="PRINTS" id="PR00862">
    <property type="entry name" value="PROLIGOPTASE"/>
</dbReference>
<dbReference type="InterPro" id="IPR029058">
    <property type="entry name" value="AB_hydrolase_fold"/>
</dbReference>
<evidence type="ECO:0000259" key="5">
    <source>
        <dbReference type="Pfam" id="PF00326"/>
    </source>
</evidence>
<proteinExistence type="inferred from homology"/>
<evidence type="ECO:0000256" key="2">
    <source>
        <dbReference type="ARBA" id="ARBA00022670"/>
    </source>
</evidence>
<evidence type="ECO:0000256" key="1">
    <source>
        <dbReference type="ARBA" id="ARBA00005228"/>
    </source>
</evidence>
<evidence type="ECO:0000313" key="7">
    <source>
        <dbReference type="EMBL" id="MFC3050522.1"/>
    </source>
</evidence>
<comment type="similarity">
    <text evidence="1">Belongs to the peptidase S9A family.</text>
</comment>
<dbReference type="InterPro" id="IPR001375">
    <property type="entry name" value="Peptidase_S9_cat"/>
</dbReference>
<dbReference type="Proteomes" id="UP001595444">
    <property type="component" value="Unassembled WGS sequence"/>
</dbReference>
<dbReference type="SUPFAM" id="SSF53474">
    <property type="entry name" value="alpha/beta-Hydrolases"/>
    <property type="match status" value="1"/>
</dbReference>
<accession>A0ABV7D0B0</accession>
<sequence>MLKSPADTSFPLAAQKPYSATHHGHTRTDPYNWLRDQGYPNVENEEILSYLKAENFYFDTVMKPYETLKENLFREIKGRIKEDEQGVPWQDGLYDYRWAYKKGAQYRTWYYRPRSADPFTNDGWQLLFDEVQEAEGHEFFKLGVLAVSPNGKYLAFSVDTNGSERFTVFIRDLQTGELMPGSIEETSGEVVWNNKSTALATVKVSKEWRPYKVIRKRLKGSSEQLLFEEKDTSFFVHIHATTSHKYMIIRSADHVTAESHIIPLERLRDMPVCLFKRKTGHDYYVDHGGGNIYIRSNKDQKNFCIYWVMEEEPNSPWRMLLEGSDTRYIHGMQAFASFVVLEDRIDGQDQISILKGKKCAQIKMPEDVFEVGIGHNAEADQPFVRLVYSSLITPPTVFDYMLETEELVVRKEQEIPSGYDKDNYRSERLMIEARDGARIPVSIVYHKEWQKDKGNPLHLYGYGAYGLGMSPSFSAARLSLLDRGFAYAIAHIRGGDEMGYGWYEAGKLKKRTNTFNDFVDCARALTRKGYTEKGGITISGGSAGGELMGAVLNQAPDLFAGAVLHVPFVDVLNTMLDDSLPLTPIEWPEWGNPLKSRNDYETILAYCPYSNIEAKDYPPMMVTGGLNDPRVTYWEPAKWTAKLRATKTDDNLLLMKINMGAGHGGKSGRFERFYEIAEEYCFLLMCFGRTEK</sequence>
<dbReference type="InterPro" id="IPR002470">
    <property type="entry name" value="Peptidase_S9A"/>
</dbReference>
<organism evidence="7 8">
    <name type="scientific">Kordiimonas pumila</name>
    <dbReference type="NCBI Taxonomy" id="2161677"/>
    <lineage>
        <taxon>Bacteria</taxon>
        <taxon>Pseudomonadati</taxon>
        <taxon>Pseudomonadota</taxon>
        <taxon>Alphaproteobacteria</taxon>
        <taxon>Kordiimonadales</taxon>
        <taxon>Kordiimonadaceae</taxon>
        <taxon>Kordiimonas</taxon>
    </lineage>
</organism>
<feature type="domain" description="Peptidase S9A N-terminal" evidence="6">
    <location>
        <begin position="17"/>
        <end position="412"/>
    </location>
</feature>
<evidence type="ECO:0000256" key="4">
    <source>
        <dbReference type="ARBA" id="ARBA00022825"/>
    </source>
</evidence>
<evidence type="ECO:0000256" key="3">
    <source>
        <dbReference type="ARBA" id="ARBA00022801"/>
    </source>
</evidence>
<dbReference type="PANTHER" id="PTHR11757">
    <property type="entry name" value="PROTEASE FAMILY S9A OLIGOPEPTIDASE"/>
    <property type="match status" value="1"/>
</dbReference>
<comment type="caution">
    <text evidence="7">The sequence shown here is derived from an EMBL/GenBank/DDBJ whole genome shotgun (WGS) entry which is preliminary data.</text>
</comment>
<dbReference type="PANTHER" id="PTHR11757:SF19">
    <property type="entry name" value="PROLYL ENDOPEPTIDASE-LIKE"/>
    <property type="match status" value="1"/>
</dbReference>
<evidence type="ECO:0000313" key="8">
    <source>
        <dbReference type="Proteomes" id="UP001595444"/>
    </source>
</evidence>
<keyword evidence="8" id="KW-1185">Reference proteome</keyword>
<keyword evidence="2" id="KW-0645">Protease</keyword>
<dbReference type="SUPFAM" id="SSF50993">
    <property type="entry name" value="Peptidase/esterase 'gauge' domain"/>
    <property type="match status" value="1"/>
</dbReference>
<feature type="domain" description="Peptidase S9 prolyl oligopeptidase catalytic" evidence="5">
    <location>
        <begin position="471"/>
        <end position="689"/>
    </location>
</feature>
<dbReference type="InterPro" id="IPR023302">
    <property type="entry name" value="Pept_S9A_N"/>
</dbReference>
<protein>
    <submittedName>
        <fullName evidence="7">S9 family peptidase</fullName>
    </submittedName>
</protein>
<dbReference type="RefSeq" id="WP_194214900.1">
    <property type="nucleotide sequence ID" value="NZ_CP061205.1"/>
</dbReference>
<name>A0ABV7D0B0_9PROT</name>